<organism evidence="9 10">
    <name type="scientific">Batrachochytrium dendrobatidis (strain JEL423)</name>
    <dbReference type="NCBI Taxonomy" id="403673"/>
    <lineage>
        <taxon>Eukaryota</taxon>
        <taxon>Fungi</taxon>
        <taxon>Fungi incertae sedis</taxon>
        <taxon>Chytridiomycota</taxon>
        <taxon>Chytridiomycota incertae sedis</taxon>
        <taxon>Chytridiomycetes</taxon>
        <taxon>Rhizophydiales</taxon>
        <taxon>Rhizophydiales incertae sedis</taxon>
        <taxon>Batrachochytrium</taxon>
    </lineage>
</organism>
<dbReference type="InterPro" id="IPR050871">
    <property type="entry name" value="26S_Proteasome/COP9_Components"/>
</dbReference>
<proteinExistence type="inferred from homology"/>
<dbReference type="Gene3D" id="1.25.40.570">
    <property type="match status" value="1"/>
</dbReference>
<gene>
    <name evidence="9" type="ORF">BDEG_26870</name>
</gene>
<evidence type="ECO:0000256" key="1">
    <source>
        <dbReference type="ARBA" id="ARBA00004123"/>
    </source>
</evidence>
<name>A0A177WTV3_BATDL</name>
<evidence type="ECO:0000256" key="4">
    <source>
        <dbReference type="ARBA" id="ARBA00014879"/>
    </source>
</evidence>
<evidence type="ECO:0000256" key="7">
    <source>
        <dbReference type="SAM" id="MobiDB-lite"/>
    </source>
</evidence>
<sequence>MSDFEDDFMVEDEDEDFGFEYEDDDNEEPDIDLENKYYNAKGHKEDSPQVALKEFRSVIVAEEEKGDWGFKSLKQIIKLSFKLNDYASVLSHYTELLTYTRSAVTRNYSEKSINNILDFVSGSSDMSFLESFYFITLKDLEDSKNDRLWVKTNLKLAKLWLDRQEYTRLTKIIRQLHLSCQNDNGTDDQRKGTLLLEIFALEIQMYTETKNNKKLKYVYQQCLHVKSAIPHPRIMGIIRECGGKMHMGEAEWEKAQTDFFEAFKSYDEAGSVQRIQCLKYLVLANMLAESQINPFDSQETSPYKNDGQIVAMTNLVNAYQRKEINEFERILRTNRATIMDDPFIRTHIDGVLKSIRMQVLVKLIKPYTRIDISFISKKLNVPDTEVEELLVNLILDNKIAGKIDQINQCIELEQESSNFQYDAMLGWTNNIQTLYKNVFARITQ</sequence>
<dbReference type="InterPro" id="IPR036390">
    <property type="entry name" value="WH_DNA-bd_sf"/>
</dbReference>
<dbReference type="EMBL" id="DS022310">
    <property type="protein sequence ID" value="OAJ43513.1"/>
    <property type="molecule type" value="Genomic_DNA"/>
</dbReference>
<dbReference type="OrthoDB" id="194139at2759"/>
<comment type="subcellular location">
    <subcellularLocation>
        <location evidence="2">Cytoplasm</location>
    </subcellularLocation>
    <subcellularLocation>
        <location evidence="1">Nucleus</location>
    </subcellularLocation>
</comment>
<dbReference type="InterPro" id="IPR000717">
    <property type="entry name" value="PCI_dom"/>
</dbReference>
<dbReference type="VEuPathDB" id="FungiDB:BDEG_26870"/>
<dbReference type="Proteomes" id="UP000077115">
    <property type="component" value="Unassembled WGS sequence"/>
</dbReference>
<keyword evidence="5" id="KW-0963">Cytoplasm</keyword>
<dbReference type="FunFam" id="1.25.40.570:FF:000006">
    <property type="entry name" value="COP9 signalosome complex subunit 2"/>
    <property type="match status" value="1"/>
</dbReference>
<dbReference type="SMART" id="SM00753">
    <property type="entry name" value="PAM"/>
    <property type="match status" value="1"/>
</dbReference>
<dbReference type="Pfam" id="PF01399">
    <property type="entry name" value="PCI"/>
    <property type="match status" value="1"/>
</dbReference>
<dbReference type="STRING" id="403673.A0A177WTV3"/>
<keyword evidence="6" id="KW-0539">Nucleus</keyword>
<evidence type="ECO:0000256" key="6">
    <source>
        <dbReference type="ARBA" id="ARBA00023242"/>
    </source>
</evidence>
<dbReference type="GO" id="GO:0005737">
    <property type="term" value="C:cytoplasm"/>
    <property type="evidence" value="ECO:0007669"/>
    <property type="project" value="UniProtKB-SubCell"/>
</dbReference>
<dbReference type="eggNOG" id="KOG1464">
    <property type="taxonomic scope" value="Eukaryota"/>
</dbReference>
<comment type="similarity">
    <text evidence="3">Belongs to the CSN2 family.</text>
</comment>
<reference evidence="9 10" key="1">
    <citation type="submission" date="2006-10" db="EMBL/GenBank/DDBJ databases">
        <title>The Genome Sequence of Batrachochytrium dendrobatidis JEL423.</title>
        <authorList>
            <consortium name="The Broad Institute Genome Sequencing Platform"/>
            <person name="Birren B."/>
            <person name="Lander E."/>
            <person name="Galagan J."/>
            <person name="Cuomo C."/>
            <person name="Devon K."/>
            <person name="Jaffe D."/>
            <person name="Butler J."/>
            <person name="Alvarez P."/>
            <person name="Gnerre S."/>
            <person name="Grabherr M."/>
            <person name="Kleber M."/>
            <person name="Mauceli E."/>
            <person name="Brockman W."/>
            <person name="Young S."/>
            <person name="LaButti K."/>
            <person name="Sykes S."/>
            <person name="DeCaprio D."/>
            <person name="Crawford M."/>
            <person name="Koehrsen M."/>
            <person name="Engels R."/>
            <person name="Montgomery P."/>
            <person name="Pearson M."/>
            <person name="Howarth C."/>
            <person name="Larson L."/>
            <person name="White J."/>
            <person name="O'Leary S."/>
            <person name="Kodira C."/>
            <person name="Zeng Q."/>
            <person name="Yandava C."/>
            <person name="Alvarado L."/>
            <person name="Longcore J."/>
            <person name="James T."/>
        </authorList>
    </citation>
    <scope>NUCLEOTIDE SEQUENCE [LARGE SCALE GENOMIC DNA]</scope>
    <source>
        <strain evidence="9 10">JEL423</strain>
    </source>
</reference>
<dbReference type="SMART" id="SM00088">
    <property type="entry name" value="PINT"/>
    <property type="match status" value="1"/>
</dbReference>
<accession>A0A177WTV3</accession>
<feature type="domain" description="PCI" evidence="8">
    <location>
        <begin position="248"/>
        <end position="417"/>
    </location>
</feature>
<dbReference type="GO" id="GO:0005634">
    <property type="term" value="C:nucleus"/>
    <property type="evidence" value="ECO:0007669"/>
    <property type="project" value="UniProtKB-SubCell"/>
</dbReference>
<dbReference type="SUPFAM" id="SSF46785">
    <property type="entry name" value="Winged helix' DNA-binding domain"/>
    <property type="match status" value="1"/>
</dbReference>
<evidence type="ECO:0000313" key="10">
    <source>
        <dbReference type="Proteomes" id="UP000077115"/>
    </source>
</evidence>
<dbReference type="AlphaFoldDB" id="A0A177WTV3"/>
<evidence type="ECO:0000256" key="2">
    <source>
        <dbReference type="ARBA" id="ARBA00004496"/>
    </source>
</evidence>
<reference evidence="9 10" key="2">
    <citation type="submission" date="2016-05" db="EMBL/GenBank/DDBJ databases">
        <title>Lineage-specific infection strategies underlie the spectrum of fungal disease in amphibians.</title>
        <authorList>
            <person name="Cuomo C.A."/>
            <person name="Farrer R.A."/>
            <person name="James T."/>
            <person name="Longcore J."/>
            <person name="Birren B."/>
        </authorList>
    </citation>
    <scope>NUCLEOTIDE SEQUENCE [LARGE SCALE GENOMIC DNA]</scope>
    <source>
        <strain evidence="9 10">JEL423</strain>
    </source>
</reference>
<protein>
    <recommendedName>
        <fullName evidence="4">COP9 signalosome complex subunit 2</fullName>
    </recommendedName>
</protein>
<evidence type="ECO:0000313" key="9">
    <source>
        <dbReference type="EMBL" id="OAJ43513.1"/>
    </source>
</evidence>
<evidence type="ECO:0000259" key="8">
    <source>
        <dbReference type="PROSITE" id="PS50250"/>
    </source>
</evidence>
<evidence type="ECO:0000256" key="3">
    <source>
        <dbReference type="ARBA" id="ARBA00009318"/>
    </source>
</evidence>
<evidence type="ECO:0000256" key="5">
    <source>
        <dbReference type="ARBA" id="ARBA00022490"/>
    </source>
</evidence>
<dbReference type="PANTHER" id="PTHR10678">
    <property type="entry name" value="26S PROTEASOME NON-ATPASE REGULATORY SUBUNIT 11/COP9 SIGNALOSOME COMPLEX SUBUNIT 2"/>
    <property type="match status" value="1"/>
</dbReference>
<feature type="region of interest" description="Disordered" evidence="7">
    <location>
        <begin position="1"/>
        <end position="30"/>
    </location>
</feature>
<dbReference type="PROSITE" id="PS50250">
    <property type="entry name" value="PCI"/>
    <property type="match status" value="1"/>
</dbReference>